<evidence type="ECO:0000313" key="2">
    <source>
        <dbReference type="Proteomes" id="UP000830116"/>
    </source>
</evidence>
<evidence type="ECO:0000313" key="1">
    <source>
        <dbReference type="EMBL" id="UOF00177.1"/>
    </source>
</evidence>
<sequence length="203" mass="22340">MKNILTLVLLLTVPQFAFGEFQAPVIRMKLGMFNTMVSAGELVDEEPLAAMMTLQPSVLWDLPSMNSRIGVHYILDVGSPFGMTAISGIGVSGYYYLRGLSSAYESSNDTLVQKSKPGFYTFASLTPVNFNLNKYDPADTNQSFSFSSLVYEFMLGAGFEYPFRPNSLISIELATREGSSSQGDTALRYSGIGFFVAFTTSYY</sequence>
<keyword evidence="2" id="KW-1185">Reference proteome</keyword>
<accession>A0ABY4C5E5</accession>
<protein>
    <recommendedName>
        <fullName evidence="3">Outer membrane protein beta-barrel domain-containing protein</fullName>
    </recommendedName>
</protein>
<reference evidence="1" key="1">
    <citation type="submission" date="2022-03" db="EMBL/GenBank/DDBJ databases">
        <title>Genome Identification and Characterization of new species Bdellovibrio reynosense LBG001 sp. nov. from a Mexico soil sample.</title>
        <authorList>
            <person name="Camilli A."/>
            <person name="Ajao Y."/>
            <person name="Guo X."/>
        </authorList>
    </citation>
    <scope>NUCLEOTIDE SEQUENCE</scope>
    <source>
        <strain evidence="1">LBG001</strain>
    </source>
</reference>
<dbReference type="RefSeq" id="WP_243535888.1">
    <property type="nucleotide sequence ID" value="NZ_CP093442.1"/>
</dbReference>
<dbReference type="Proteomes" id="UP000830116">
    <property type="component" value="Chromosome"/>
</dbReference>
<proteinExistence type="predicted"/>
<name>A0ABY4C5E5_9BACT</name>
<dbReference type="EMBL" id="CP093442">
    <property type="protein sequence ID" value="UOF00177.1"/>
    <property type="molecule type" value="Genomic_DNA"/>
</dbReference>
<gene>
    <name evidence="1" type="ORF">MNR06_10735</name>
</gene>
<evidence type="ECO:0008006" key="3">
    <source>
        <dbReference type="Google" id="ProtNLM"/>
    </source>
</evidence>
<organism evidence="1 2">
    <name type="scientific">Bdellovibrio reynosensis</name>
    <dbReference type="NCBI Taxonomy" id="2835041"/>
    <lineage>
        <taxon>Bacteria</taxon>
        <taxon>Pseudomonadati</taxon>
        <taxon>Bdellovibrionota</taxon>
        <taxon>Bdellovibrionia</taxon>
        <taxon>Bdellovibrionales</taxon>
        <taxon>Pseudobdellovibrionaceae</taxon>
        <taxon>Bdellovibrio</taxon>
    </lineage>
</organism>